<dbReference type="VEuPathDB" id="VectorBase:FBgn0035766"/>
<dbReference type="EMBL" id="BT133055">
    <property type="protein sequence ID" value="AEX93141.1"/>
    <property type="molecule type" value="mRNA"/>
</dbReference>
<evidence type="ECO:0000259" key="11">
    <source>
        <dbReference type="PROSITE" id="PS51186"/>
    </source>
</evidence>
<comment type="subcellular location">
    <subcellularLocation>
        <location evidence="1">Nucleus</location>
    </subcellularLocation>
</comment>
<dbReference type="GO" id="GO:0016747">
    <property type="term" value="F:acyltransferase activity, transferring groups other than amino-acyl groups"/>
    <property type="evidence" value="ECO:0007669"/>
    <property type="project" value="InterPro"/>
</dbReference>
<dbReference type="OrthoDB" id="428854at2759"/>
<sequence>METPTGSGRPSRMATPRLSERKRQLFGSPRSRLRQINDDEDDADVDSLGVLPLKTHVAANRKGRSLFAAVPGKSSSSANSSPETNKENKKTRGGVMTATAEQLPQLFTATMRLNSNSSSNSRNSSPRQTRVQRKRADSSMSSPTSSSEGTPSSRARNSIRRSPRTFSAQKDPDAFSSPESFQTRLSKVAAMLMKGQDSRSMLEKSKKKHNHSLKTTAQVHTTKPKKTSPAEESQSDDEKPSSSKNSRKNTEVRETRSSQIISPKTRNRRRPFTSADINCKTLKAAAHLHENMRSYDEEKTAAVKLENSRSRSKSPVEVFKSNDDAVKRNTGNTNNKTAKSSEVATAKRPESPGSSMKIDVEVPESDEEASNHKPQKRQHPETSTPVAPSADADSGSPQSKMRKVTLSSSIPTMAFYSHSGEAVTKSRRRPSISKNSLKQPTKISPTSRPLLGINKGVHHKIRKRHGFANRLPATDMDNILNSLSNERLKNLITTKREERAKVEEVHQILRNAKDPIKMAKPLSVIEADDANNNNNLPATAWQETSADFSDLSDVEDIDPIIEVEPIIPIIRHEPVQKSPTAEPADLSKRKFFKSGRRSSTCMEVRITDNIRASVSQGKIELVQTIRRKPRQVRVKSATIFSAEQATVDAILKNLDDTVVDEIVEANPVVQATPIDAEETTMETESLPDIIEYAPEANDVEIDPFAEFRQRLPYQTDDPNVVEQQQILLEFLISNNICTEKNFEIFIANPDDYKDEANQIVDNLYMVVNSEEAAQLAQMETVENTAVAIAPKQDAPAVEEVQPKLFPIFTQRLQPVVQKSLRRRPDTSMRLLTAAGGSNQYQIDAGQKAFGARQCQQCGLVYTVHEPEEELLHREYHNSIHVLRFKGWIDEDIVSVYPEWASDGRIIRINERAPTARLDRLRDLIGVVDKELGYSSYIVPKIFVAFIAVRKQQIVGFCLVQPLSQAHRFIQVDGTDYFSEESYPASCGVSRIWVSPLQRRSGIASKLLRVVQCHTVLGQEIARECIAFSTPTDDGRALARQFTGLDNFLTYDQ</sequence>
<keyword evidence="4" id="KW-0479">Metal-binding</keyword>
<keyword evidence="6" id="KW-0862">Zinc</keyword>
<feature type="region of interest" description="Disordered" evidence="10">
    <location>
        <begin position="61"/>
        <end position="277"/>
    </location>
</feature>
<dbReference type="GO" id="GO:0008270">
    <property type="term" value="F:zinc ion binding"/>
    <property type="evidence" value="ECO:0007669"/>
    <property type="project" value="UniProtKB-KW"/>
</dbReference>
<dbReference type="OMA" id="IWVSPLH"/>
<accession>H1UUH1</accession>
<evidence type="ECO:0000256" key="5">
    <source>
        <dbReference type="ARBA" id="ARBA00022771"/>
    </source>
</evidence>
<dbReference type="InterPro" id="IPR028009">
    <property type="entry name" value="ESCO_Acetyltransf_dom"/>
</dbReference>
<evidence type="ECO:0000256" key="1">
    <source>
        <dbReference type="ARBA" id="ARBA00004123"/>
    </source>
</evidence>
<dbReference type="BioGRID-ORCS" id="38812">
    <property type="hits" value="1 hit in 3 CRISPR screens"/>
</dbReference>
<dbReference type="InterPro" id="IPR000182">
    <property type="entry name" value="GNAT_dom"/>
</dbReference>
<dbReference type="Pfam" id="PF13878">
    <property type="entry name" value="zf-C2H2_3"/>
    <property type="match status" value="1"/>
</dbReference>
<feature type="compositionally biased region" description="Polar residues" evidence="10">
    <location>
        <begin position="329"/>
        <end position="343"/>
    </location>
</feature>
<feature type="compositionally biased region" description="Basic and acidic residues" evidence="10">
    <location>
        <begin position="290"/>
        <end position="309"/>
    </location>
</feature>
<evidence type="ECO:0000256" key="6">
    <source>
        <dbReference type="ARBA" id="ARBA00022833"/>
    </source>
</evidence>
<keyword evidence="9" id="KW-0012">Acyltransferase</keyword>
<dbReference type="DNASU" id="38812"/>
<feature type="compositionally biased region" description="Polar residues" evidence="10">
    <location>
        <begin position="432"/>
        <end position="447"/>
    </location>
</feature>
<evidence type="ECO:0000256" key="4">
    <source>
        <dbReference type="ARBA" id="ARBA00022723"/>
    </source>
</evidence>
<feature type="compositionally biased region" description="Low complexity" evidence="10">
    <location>
        <begin position="114"/>
        <end position="125"/>
    </location>
</feature>
<evidence type="ECO:0000256" key="2">
    <source>
        <dbReference type="ARBA" id="ARBA00005816"/>
    </source>
</evidence>
<organism evidence="12">
    <name type="scientific">Drosophila melanogaster</name>
    <name type="common">Fruit fly</name>
    <dbReference type="NCBI Taxonomy" id="7227"/>
    <lineage>
        <taxon>Eukaryota</taxon>
        <taxon>Metazoa</taxon>
        <taxon>Ecdysozoa</taxon>
        <taxon>Arthropoda</taxon>
        <taxon>Hexapoda</taxon>
        <taxon>Insecta</taxon>
        <taxon>Pterygota</taxon>
        <taxon>Neoptera</taxon>
        <taxon>Endopterygota</taxon>
        <taxon>Diptera</taxon>
        <taxon>Brachycera</taxon>
        <taxon>Muscomorpha</taxon>
        <taxon>Ephydroidea</taxon>
        <taxon>Drosophilidae</taxon>
        <taxon>Drosophila</taxon>
        <taxon>Sophophora</taxon>
    </lineage>
</organism>
<evidence type="ECO:0000256" key="3">
    <source>
        <dbReference type="ARBA" id="ARBA00022679"/>
    </source>
</evidence>
<feature type="compositionally biased region" description="Low complexity" evidence="10">
    <location>
        <begin position="138"/>
        <end position="153"/>
    </location>
</feature>
<dbReference type="Bgee" id="FBgn0035766">
    <property type="expression patterns" value="Expressed in fat body cell in male reproductive gland and 100 other cell types or tissues"/>
</dbReference>
<feature type="compositionally biased region" description="Polar residues" evidence="10">
    <location>
        <begin position="395"/>
        <end position="405"/>
    </location>
</feature>
<protein>
    <submittedName>
        <fullName evidence="12">FI18257p1</fullName>
    </submittedName>
</protein>
<evidence type="ECO:0000313" key="12">
    <source>
        <dbReference type="EMBL" id="AEX93141.1"/>
    </source>
</evidence>
<dbReference type="PhylomeDB" id="H1UUH1"/>
<dbReference type="ExpressionAtlas" id="H1UUH1">
    <property type="expression patterns" value="baseline and differential"/>
</dbReference>
<dbReference type="AlphaFoldDB" id="H1UUH1"/>
<dbReference type="InterPro" id="IPR016181">
    <property type="entry name" value="Acyl_CoA_acyltransferase"/>
</dbReference>
<feature type="region of interest" description="Disordered" evidence="10">
    <location>
        <begin position="419"/>
        <end position="452"/>
    </location>
</feature>
<dbReference type="SMR" id="H1UUH1"/>
<feature type="compositionally biased region" description="Polar residues" evidence="10">
    <location>
        <begin position="99"/>
        <end position="113"/>
    </location>
</feature>
<dbReference type="GO" id="GO:0005634">
    <property type="term" value="C:nucleus"/>
    <property type="evidence" value="ECO:0007669"/>
    <property type="project" value="UniProtKB-SubCell"/>
</dbReference>
<feature type="region of interest" description="Disordered" evidence="10">
    <location>
        <begin position="1"/>
        <end position="45"/>
    </location>
</feature>
<dbReference type="PROSITE" id="PS51186">
    <property type="entry name" value="GNAT"/>
    <property type="match status" value="1"/>
</dbReference>
<proteinExistence type="evidence at transcript level"/>
<dbReference type="KEGG" id="dme:Dmel_CG8598"/>
<reference evidence="12" key="1">
    <citation type="submission" date="2012-01" db="EMBL/GenBank/DDBJ databases">
        <authorList>
            <person name="Carlson J."/>
            <person name="Booth B."/>
            <person name="Frise E."/>
            <person name="Park S."/>
            <person name="Wan K."/>
            <person name="Yu C."/>
            <person name="Celniker S."/>
        </authorList>
    </citation>
    <scope>NUCLEOTIDE SEQUENCE</scope>
</reference>
<evidence type="ECO:0000256" key="7">
    <source>
        <dbReference type="ARBA" id="ARBA00023242"/>
    </source>
</evidence>
<dbReference type="Pfam" id="PF13880">
    <property type="entry name" value="Acetyltransf_13"/>
    <property type="match status" value="1"/>
</dbReference>
<dbReference type="PANTHER" id="PTHR45884">
    <property type="entry name" value="N-ACETYLTRANSFERASE ECO"/>
    <property type="match status" value="1"/>
</dbReference>
<feature type="region of interest" description="Disordered" evidence="10">
    <location>
        <begin position="290"/>
        <end position="405"/>
    </location>
</feature>
<keyword evidence="8" id="KW-0131">Cell cycle</keyword>
<comment type="similarity">
    <text evidence="2">Belongs to the acetyltransferase family. ECO subfamily.</text>
</comment>
<keyword evidence="7" id="KW-0539">Nucleus</keyword>
<keyword evidence="5" id="KW-0863">Zinc-finger</keyword>
<feature type="domain" description="N-acetyltransferase" evidence="11">
    <location>
        <begin position="906"/>
        <end position="1052"/>
    </location>
</feature>
<keyword evidence="3" id="KW-0808">Transferase</keyword>
<dbReference type="Gene3D" id="3.40.630.30">
    <property type="match status" value="1"/>
</dbReference>
<evidence type="ECO:0000256" key="10">
    <source>
        <dbReference type="SAM" id="MobiDB-lite"/>
    </source>
</evidence>
<gene>
    <name evidence="12" type="primary">eco-RB</name>
</gene>
<evidence type="ECO:0000256" key="8">
    <source>
        <dbReference type="ARBA" id="ARBA00023306"/>
    </source>
</evidence>
<dbReference type="HOGENOM" id="CLU_016671_0_0_1"/>
<dbReference type="CDD" id="cd04301">
    <property type="entry name" value="NAT_SF"/>
    <property type="match status" value="1"/>
</dbReference>
<dbReference type="PANTHER" id="PTHR45884:SF2">
    <property type="entry name" value="N-ACETYLTRANSFERASE ECO"/>
    <property type="match status" value="1"/>
</dbReference>
<dbReference type="SUPFAM" id="SSF55729">
    <property type="entry name" value="Acyl-CoA N-acyltransferases (Nat)"/>
    <property type="match status" value="1"/>
</dbReference>
<name>H1UUH1_DROME</name>
<evidence type="ECO:0000256" key="9">
    <source>
        <dbReference type="ARBA" id="ARBA00023315"/>
    </source>
</evidence>
<dbReference type="InterPro" id="IPR028005">
    <property type="entry name" value="AcTrfase_ESCO_Znf_dom"/>
</dbReference>